<dbReference type="STRING" id="425265.A8PR84"/>
<comment type="caution">
    <text evidence="8">The sequence shown here is derived from an EMBL/GenBank/DDBJ whole genome shotgun (WGS) entry which is preliminary data.</text>
</comment>
<evidence type="ECO:0000256" key="1">
    <source>
        <dbReference type="ARBA" id="ARBA00022729"/>
    </source>
</evidence>
<evidence type="ECO:0000256" key="3">
    <source>
        <dbReference type="ARBA" id="ARBA00023180"/>
    </source>
</evidence>
<keyword evidence="9" id="KW-1185">Reference proteome</keyword>
<keyword evidence="2" id="KW-0378">Hydrolase</keyword>
<dbReference type="PANTHER" id="PTHR22762">
    <property type="entry name" value="ALPHA-GLUCOSIDASE"/>
    <property type="match status" value="1"/>
</dbReference>
<dbReference type="GeneID" id="5857159"/>
<feature type="chain" id="PRO_5002725334" description="Glycoside hydrolase family 31 N-terminal domain-containing protein" evidence="6">
    <location>
        <begin position="23"/>
        <end position="441"/>
    </location>
</feature>
<feature type="region of interest" description="Disordered" evidence="5">
    <location>
        <begin position="279"/>
        <end position="300"/>
    </location>
</feature>
<dbReference type="KEGG" id="mgl:MGL_0628"/>
<feature type="signal peptide" evidence="6">
    <location>
        <begin position="1"/>
        <end position="22"/>
    </location>
</feature>
<dbReference type="OrthoDB" id="3237269at2759"/>
<evidence type="ECO:0000313" key="9">
    <source>
        <dbReference type="Proteomes" id="UP000008837"/>
    </source>
</evidence>
<evidence type="ECO:0000256" key="5">
    <source>
        <dbReference type="SAM" id="MobiDB-lite"/>
    </source>
</evidence>
<proteinExistence type="predicted"/>
<sequence>MHLRTFCWVLAFLAWAATLVVSVRPGDFKACKDSSVCRRFRQVSEQVESFPSYVSPYAVAERVAKVDDAKIHLLVRTALHDVSFDMNATFFADGNARLQMDEHGPTYKDWRHYPEANVWGIAQMPALAEEIHVTHPNEAKTVVSWGADKSGNMHEMHIDHAPLRISFLRDGVVQMMLNERALLHMEHFRPKPEGGMPSTDEQRAAFIEERVRVLKARHPTASPALIDMWSKFETPDEGEWEESWGGVHDSKPKGPEGVALDISFPGYDTLMGLPEHASPLSLRSTRAPPHGEADDEPGRFSDPYRLMNTDVFEYEYDSPMALYGSAPVVHALSRSSAVSVLWMNAAETWVDIHKSKQRPGPAVDVMSLGASHADALALEWGHVGEVIACALHVRVGHLDLFVFMGTNARAQHGALHVARRPHSATAVLCHWLPPMPMELLV</sequence>
<feature type="compositionally biased region" description="Basic and acidic residues" evidence="5">
    <location>
        <begin position="289"/>
        <end position="299"/>
    </location>
</feature>
<evidence type="ECO:0000259" key="7">
    <source>
        <dbReference type="Pfam" id="PF13802"/>
    </source>
</evidence>
<keyword evidence="1 6" id="KW-0732">Signal</keyword>
<gene>
    <name evidence="8" type="ORF">MGL_0628</name>
</gene>
<dbReference type="VEuPathDB" id="FungiDB:MGL_0628"/>
<dbReference type="EMBL" id="AAYY01000001">
    <property type="protein sequence ID" value="EDP45639.1"/>
    <property type="molecule type" value="Genomic_DNA"/>
</dbReference>
<protein>
    <recommendedName>
        <fullName evidence="7">Glycoside hydrolase family 31 N-terminal domain-containing protein</fullName>
    </recommendedName>
</protein>
<evidence type="ECO:0000256" key="6">
    <source>
        <dbReference type="SAM" id="SignalP"/>
    </source>
</evidence>
<reference evidence="8 9" key="1">
    <citation type="journal article" date="2007" name="Proc. Natl. Acad. Sci. U.S.A.">
        <title>Dandruff-associated Malassezia genomes reveal convergent and divergent virulence traits shared with plant and human fungal pathogens.</title>
        <authorList>
            <person name="Xu J."/>
            <person name="Saunders C.W."/>
            <person name="Hu P."/>
            <person name="Grant R.A."/>
            <person name="Boekhout T."/>
            <person name="Kuramae E.E."/>
            <person name="Kronstad J.W."/>
            <person name="Deangelis Y.M."/>
            <person name="Reeder N.L."/>
            <person name="Johnstone K.R."/>
            <person name="Leland M."/>
            <person name="Fieno A.M."/>
            <person name="Begley W.M."/>
            <person name="Sun Y."/>
            <person name="Lacey M.P."/>
            <person name="Chaudhary T."/>
            <person name="Keough T."/>
            <person name="Chu L."/>
            <person name="Sears R."/>
            <person name="Yuan B."/>
            <person name="Dawson T.L.Jr."/>
        </authorList>
    </citation>
    <scope>NUCLEOTIDE SEQUENCE [LARGE SCALE GENOMIC DNA]</scope>
    <source>
        <strain evidence="9">ATCC MYA-4612 / CBS 7966</strain>
    </source>
</reference>
<dbReference type="CDD" id="cd14752">
    <property type="entry name" value="GH31_N"/>
    <property type="match status" value="1"/>
</dbReference>
<dbReference type="InterPro" id="IPR025887">
    <property type="entry name" value="Glyco_hydro_31_N_dom"/>
</dbReference>
<keyword evidence="3" id="KW-0325">Glycoprotein</keyword>
<feature type="domain" description="Glycoside hydrolase family 31 N-terminal" evidence="7">
    <location>
        <begin position="87"/>
        <end position="351"/>
    </location>
</feature>
<keyword evidence="4" id="KW-0326">Glycosidase</keyword>
<accession>A8PR84</accession>
<dbReference type="Pfam" id="PF13802">
    <property type="entry name" value="Gal_mutarotas_2"/>
    <property type="match status" value="1"/>
</dbReference>
<dbReference type="Gene3D" id="2.60.40.1760">
    <property type="entry name" value="glycosyl hydrolase (family 31)"/>
    <property type="match status" value="1"/>
</dbReference>
<dbReference type="GO" id="GO:0090599">
    <property type="term" value="F:alpha-glucosidase activity"/>
    <property type="evidence" value="ECO:0007669"/>
    <property type="project" value="TreeGrafter"/>
</dbReference>
<evidence type="ECO:0000256" key="2">
    <source>
        <dbReference type="ARBA" id="ARBA00022801"/>
    </source>
</evidence>
<evidence type="ECO:0000313" key="8">
    <source>
        <dbReference type="EMBL" id="EDP45639.1"/>
    </source>
</evidence>
<organism evidence="8 9">
    <name type="scientific">Malassezia globosa (strain ATCC MYA-4612 / CBS 7966)</name>
    <name type="common">Dandruff-associated fungus</name>
    <dbReference type="NCBI Taxonomy" id="425265"/>
    <lineage>
        <taxon>Eukaryota</taxon>
        <taxon>Fungi</taxon>
        <taxon>Dikarya</taxon>
        <taxon>Basidiomycota</taxon>
        <taxon>Ustilaginomycotina</taxon>
        <taxon>Malasseziomycetes</taxon>
        <taxon>Malasseziales</taxon>
        <taxon>Malasseziaceae</taxon>
        <taxon>Malassezia</taxon>
    </lineage>
</organism>
<dbReference type="RefSeq" id="XP_001732853.1">
    <property type="nucleotide sequence ID" value="XM_001732801.1"/>
</dbReference>
<evidence type="ECO:0000256" key="4">
    <source>
        <dbReference type="ARBA" id="ARBA00023295"/>
    </source>
</evidence>
<dbReference type="AlphaFoldDB" id="A8PR84"/>
<name>A8PR84_MALGO</name>
<dbReference type="PANTHER" id="PTHR22762:SF54">
    <property type="entry name" value="BCDNA.GH04962"/>
    <property type="match status" value="1"/>
</dbReference>
<dbReference type="GO" id="GO:0006491">
    <property type="term" value="P:N-glycan processing"/>
    <property type="evidence" value="ECO:0007669"/>
    <property type="project" value="TreeGrafter"/>
</dbReference>
<dbReference type="InParanoid" id="A8PR84"/>
<dbReference type="Proteomes" id="UP000008837">
    <property type="component" value="Unassembled WGS sequence"/>
</dbReference>
<dbReference type="GO" id="GO:0017177">
    <property type="term" value="C:glucosidase II complex"/>
    <property type="evidence" value="ECO:0007669"/>
    <property type="project" value="TreeGrafter"/>
</dbReference>